<organism evidence="2 3">
    <name type="scientific">Kineobactrum salinum</name>
    <dbReference type="NCBI Taxonomy" id="2708301"/>
    <lineage>
        <taxon>Bacteria</taxon>
        <taxon>Pseudomonadati</taxon>
        <taxon>Pseudomonadota</taxon>
        <taxon>Gammaproteobacteria</taxon>
        <taxon>Cellvibrionales</taxon>
        <taxon>Halieaceae</taxon>
        <taxon>Kineobactrum</taxon>
    </lineage>
</organism>
<dbReference type="Gene3D" id="1.20.5.340">
    <property type="match status" value="1"/>
</dbReference>
<evidence type="ECO:0000313" key="2">
    <source>
        <dbReference type="EMBL" id="QIB66157.1"/>
    </source>
</evidence>
<protein>
    <recommendedName>
        <fullName evidence="4">DUF1640 domain-containing protein</fullName>
    </recommendedName>
</protein>
<dbReference type="RefSeq" id="WP_163495592.1">
    <property type="nucleotide sequence ID" value="NZ_CP048711.1"/>
</dbReference>
<keyword evidence="1" id="KW-1133">Transmembrane helix</keyword>
<keyword evidence="1" id="KW-0812">Transmembrane</keyword>
<keyword evidence="3" id="KW-1185">Reference proteome</keyword>
<proteinExistence type="predicted"/>
<evidence type="ECO:0000256" key="1">
    <source>
        <dbReference type="SAM" id="Phobius"/>
    </source>
</evidence>
<sequence>MLTYSRDLEASGLSRQQAEAIARGMIRMLAQQLDTLVTRDHFDLHMRRIEQRFEQSDHRMNGLDARIGRLERTQAAHTVLLSIITIVVLIPLVQSALAG</sequence>
<evidence type="ECO:0008006" key="4">
    <source>
        <dbReference type="Google" id="ProtNLM"/>
    </source>
</evidence>
<gene>
    <name evidence="2" type="ORF">G3T16_12785</name>
</gene>
<dbReference type="AlphaFoldDB" id="A0A6C0U599"/>
<dbReference type="Proteomes" id="UP000477680">
    <property type="component" value="Chromosome"/>
</dbReference>
<feature type="transmembrane region" description="Helical" evidence="1">
    <location>
        <begin position="75"/>
        <end position="97"/>
    </location>
</feature>
<name>A0A6C0U599_9GAMM</name>
<accession>A0A6C0U599</accession>
<dbReference type="KEGG" id="kim:G3T16_12785"/>
<evidence type="ECO:0000313" key="3">
    <source>
        <dbReference type="Proteomes" id="UP000477680"/>
    </source>
</evidence>
<reference evidence="2 3" key="1">
    <citation type="submission" date="2020-02" db="EMBL/GenBank/DDBJ databases">
        <title>Genome sequencing for Kineobactrum sp. M2.</title>
        <authorList>
            <person name="Park S.-J."/>
        </authorList>
    </citation>
    <scope>NUCLEOTIDE SEQUENCE [LARGE SCALE GENOMIC DNA]</scope>
    <source>
        <strain evidence="2 3">M2</strain>
    </source>
</reference>
<dbReference type="EMBL" id="CP048711">
    <property type="protein sequence ID" value="QIB66157.1"/>
    <property type="molecule type" value="Genomic_DNA"/>
</dbReference>
<keyword evidence="1" id="KW-0472">Membrane</keyword>